<dbReference type="InterPro" id="IPR036864">
    <property type="entry name" value="Zn2-C6_fun-type_DNA-bd_sf"/>
</dbReference>
<dbReference type="Gene3D" id="4.10.240.10">
    <property type="entry name" value="Zn(2)-C6 fungal-type DNA-binding domain"/>
    <property type="match status" value="1"/>
</dbReference>
<dbReference type="OrthoDB" id="5296287at2759"/>
<feature type="compositionally biased region" description="Polar residues" evidence="6">
    <location>
        <begin position="178"/>
        <end position="199"/>
    </location>
</feature>
<evidence type="ECO:0000256" key="3">
    <source>
        <dbReference type="ARBA" id="ARBA00023125"/>
    </source>
</evidence>
<dbReference type="InterPro" id="IPR007219">
    <property type="entry name" value="XnlR_reg_dom"/>
</dbReference>
<dbReference type="SMART" id="SM00906">
    <property type="entry name" value="Fungal_trans"/>
    <property type="match status" value="1"/>
</dbReference>
<dbReference type="SUPFAM" id="SSF57701">
    <property type="entry name" value="Zn2/Cys6 DNA-binding domain"/>
    <property type="match status" value="1"/>
</dbReference>
<evidence type="ECO:0000313" key="9">
    <source>
        <dbReference type="Proteomes" id="UP001152649"/>
    </source>
</evidence>
<reference evidence="8" key="1">
    <citation type="submission" date="2021-07" db="EMBL/GenBank/DDBJ databases">
        <authorList>
            <person name="Branca A.L. A."/>
        </authorList>
    </citation>
    <scope>NUCLEOTIDE SEQUENCE</scope>
</reference>
<dbReference type="PROSITE" id="PS50048">
    <property type="entry name" value="ZN2_CY6_FUNGAL_2"/>
    <property type="match status" value="1"/>
</dbReference>
<keyword evidence="4" id="KW-0804">Transcription</keyword>
<dbReference type="InterPro" id="IPR001138">
    <property type="entry name" value="Zn2Cys6_DnaBD"/>
</dbReference>
<dbReference type="PANTHER" id="PTHR47654">
    <property type="entry name" value="ZN(II)2CYS6 TRANSCRIPTION FACTOR (EUROFUNG)-RELATED"/>
    <property type="match status" value="1"/>
</dbReference>
<dbReference type="CDD" id="cd12148">
    <property type="entry name" value="fungal_TF_MHR"/>
    <property type="match status" value="1"/>
</dbReference>
<proteinExistence type="predicted"/>
<keyword evidence="5" id="KW-0539">Nucleus</keyword>
<sequence length="866" mass="97549">MTSKKQKKAHSLSGGDEAPRNEATPERSGLHSAPPATQRPGRFNLSSEAGGRASNSAPALGDGSPFPTSKVAIPRQPPGPTQRYSRRVPRACESCRQRKTKCSGDTPVCRQCRELRVACQYPMGWREKMKQDVDRLAGEVQEYEKFLHDLRSAAESTTAHWVKVLLEKYDLKGDVHDNSSLPPTSQNGLDGNQASPLSSIGSLDAIDRVDEDHNRTENSRATGYMGKSSEITWIQRLQREAEQRSHGKCGSLEPRPDEDQETKEKFSLHVLNYHLDDLSISVPEPVQEYSMPPRDEADHLLATYLETVHPFFPIVSKPLFNAQFRSFFESSTQFRGIRPGDKWLAILNMIFAIAAKHADLTNAQWHGSGTEHLVYLARARRLSMSSQDLFSHPDLQQVQVEGLIAFYLLSTNQINRAWRISALAVRSAITLGLNLRNNNSITPNVSKESRYKVWWCIYSLEHMLGIMTGRPSSTLDGGSATPLPLPFDEDQLKTDPTAMEMLNNPQLRDSRIRNVMASSWDRAQGATRDNTLPSDQYWVKGLPATFGVCYLYYCDLTVITQEVLHKVYSTHCVLLPWADIESRIDELRARFDLWRSNLPSSLEFTERTDYDSPDLLRCKLLLGFHYYSSRITLGRPCLCRRDARQNGSSPTFSHTMALITLDSATCMINLISDEPNVLQLYEMCPWWCILRQLMQAAVVILLELSFGSVHIPENEPKFVRLAKKCIRWFFAMPEPSAQRAWRLCDSIFRKLAQGMKYNTNDIPHHSSPRYHPSSLSAPPMASHPSSEITQDYFNLQPEDMALFGSHPAAEAPLWTSFLSHPTTGLTSSVQDPVAPADPYLPYDPLGDDFIRAFFAAPGDSSSRDNP</sequence>
<evidence type="ECO:0000256" key="5">
    <source>
        <dbReference type="ARBA" id="ARBA00023242"/>
    </source>
</evidence>
<dbReference type="EMBL" id="CAJVPG010000188">
    <property type="protein sequence ID" value="CAG8369292.1"/>
    <property type="molecule type" value="Genomic_DNA"/>
</dbReference>
<comment type="caution">
    <text evidence="8">The sequence shown here is derived from an EMBL/GenBank/DDBJ whole genome shotgun (WGS) entry which is preliminary data.</text>
</comment>
<protein>
    <recommendedName>
        <fullName evidence="7">Zn(2)-C6 fungal-type domain-containing protein</fullName>
    </recommendedName>
</protein>
<feature type="region of interest" description="Disordered" evidence="6">
    <location>
        <begin position="176"/>
        <end position="199"/>
    </location>
</feature>
<feature type="domain" description="Zn(2)-C6 fungal-type" evidence="7">
    <location>
        <begin position="91"/>
        <end position="121"/>
    </location>
</feature>
<feature type="region of interest" description="Disordered" evidence="6">
    <location>
        <begin position="1"/>
        <end position="85"/>
    </location>
</feature>
<dbReference type="AlphaFoldDB" id="A0A9W4NI11"/>
<dbReference type="GO" id="GO:0003677">
    <property type="term" value="F:DNA binding"/>
    <property type="evidence" value="ECO:0007669"/>
    <property type="project" value="UniProtKB-KW"/>
</dbReference>
<accession>A0A9W4NI11</accession>
<name>A0A9W4NI11_9EURO</name>
<evidence type="ECO:0000256" key="6">
    <source>
        <dbReference type="SAM" id="MobiDB-lite"/>
    </source>
</evidence>
<gene>
    <name evidence="8" type="ORF">PSALAMII_LOCUS4571</name>
</gene>
<keyword evidence="9" id="KW-1185">Reference proteome</keyword>
<evidence type="ECO:0000313" key="8">
    <source>
        <dbReference type="EMBL" id="CAG8369292.1"/>
    </source>
</evidence>
<keyword evidence="3" id="KW-0238">DNA-binding</keyword>
<dbReference type="GO" id="GO:0000981">
    <property type="term" value="F:DNA-binding transcription factor activity, RNA polymerase II-specific"/>
    <property type="evidence" value="ECO:0007669"/>
    <property type="project" value="InterPro"/>
</dbReference>
<keyword evidence="1" id="KW-0479">Metal-binding</keyword>
<organism evidence="8 9">
    <name type="scientific">Penicillium salamii</name>
    <dbReference type="NCBI Taxonomy" id="1612424"/>
    <lineage>
        <taxon>Eukaryota</taxon>
        <taxon>Fungi</taxon>
        <taxon>Dikarya</taxon>
        <taxon>Ascomycota</taxon>
        <taxon>Pezizomycotina</taxon>
        <taxon>Eurotiomycetes</taxon>
        <taxon>Eurotiomycetidae</taxon>
        <taxon>Eurotiales</taxon>
        <taxon>Aspergillaceae</taxon>
        <taxon>Penicillium</taxon>
    </lineage>
</organism>
<feature type="region of interest" description="Disordered" evidence="6">
    <location>
        <begin position="762"/>
        <end position="785"/>
    </location>
</feature>
<dbReference type="PROSITE" id="PS00463">
    <property type="entry name" value="ZN2_CY6_FUNGAL_1"/>
    <property type="match status" value="1"/>
</dbReference>
<evidence type="ECO:0000259" key="7">
    <source>
        <dbReference type="PROSITE" id="PS50048"/>
    </source>
</evidence>
<dbReference type="SMART" id="SM00066">
    <property type="entry name" value="GAL4"/>
    <property type="match status" value="1"/>
</dbReference>
<evidence type="ECO:0000256" key="1">
    <source>
        <dbReference type="ARBA" id="ARBA00022723"/>
    </source>
</evidence>
<evidence type="ECO:0000256" key="2">
    <source>
        <dbReference type="ARBA" id="ARBA00023015"/>
    </source>
</evidence>
<dbReference type="PANTHER" id="PTHR47654:SF3">
    <property type="entry name" value="ZN(II)2CYS6 TRANSCRIPTION FACTOR (EUROFUNG)"/>
    <property type="match status" value="1"/>
</dbReference>
<dbReference type="Proteomes" id="UP001152649">
    <property type="component" value="Unassembled WGS sequence"/>
</dbReference>
<dbReference type="Pfam" id="PF04082">
    <property type="entry name" value="Fungal_trans"/>
    <property type="match status" value="1"/>
</dbReference>
<dbReference type="Pfam" id="PF00172">
    <property type="entry name" value="Zn_clus"/>
    <property type="match status" value="1"/>
</dbReference>
<feature type="compositionally biased region" description="Basic residues" evidence="6">
    <location>
        <begin position="1"/>
        <end position="10"/>
    </location>
</feature>
<dbReference type="GO" id="GO:0006351">
    <property type="term" value="P:DNA-templated transcription"/>
    <property type="evidence" value="ECO:0007669"/>
    <property type="project" value="InterPro"/>
</dbReference>
<dbReference type="GO" id="GO:0008270">
    <property type="term" value="F:zinc ion binding"/>
    <property type="evidence" value="ECO:0007669"/>
    <property type="project" value="InterPro"/>
</dbReference>
<feature type="compositionally biased region" description="Basic and acidic residues" evidence="6">
    <location>
        <begin position="17"/>
        <end position="29"/>
    </location>
</feature>
<keyword evidence="2" id="KW-0805">Transcription regulation</keyword>
<dbReference type="CDD" id="cd00067">
    <property type="entry name" value="GAL4"/>
    <property type="match status" value="1"/>
</dbReference>
<dbReference type="InterPro" id="IPR053230">
    <property type="entry name" value="Trans_reg_galc"/>
</dbReference>
<evidence type="ECO:0000256" key="4">
    <source>
        <dbReference type="ARBA" id="ARBA00023163"/>
    </source>
</evidence>